<dbReference type="PIRSF" id="PIRSF006468">
    <property type="entry name" value="BCAT1"/>
    <property type="match status" value="1"/>
</dbReference>
<keyword evidence="4 10" id="KW-0032">Aminotransferase</keyword>
<dbReference type="VEuPathDB" id="AmoebaDB:ACA1_064920"/>
<evidence type="ECO:0000313" key="11">
    <source>
        <dbReference type="Proteomes" id="UP000011083"/>
    </source>
</evidence>
<organism evidence="10 11">
    <name type="scientific">Acanthamoeba castellanii (strain ATCC 30010 / Neff)</name>
    <dbReference type="NCBI Taxonomy" id="1257118"/>
    <lineage>
        <taxon>Eukaryota</taxon>
        <taxon>Amoebozoa</taxon>
        <taxon>Discosea</taxon>
        <taxon>Longamoebia</taxon>
        <taxon>Centramoebida</taxon>
        <taxon>Acanthamoebidae</taxon>
        <taxon>Acanthamoeba</taxon>
    </lineage>
</organism>
<dbReference type="Gene3D" id="3.20.10.10">
    <property type="entry name" value="D-amino Acid Aminotransferase, subunit A, domain 2"/>
    <property type="match status" value="1"/>
</dbReference>
<dbReference type="NCBIfam" id="NF009897">
    <property type="entry name" value="PRK13357.1"/>
    <property type="match status" value="1"/>
</dbReference>
<dbReference type="NCBIfam" id="TIGR01123">
    <property type="entry name" value="ilvE_II"/>
    <property type="match status" value="1"/>
</dbReference>
<keyword evidence="7" id="KW-0663">Pyridoxal phosphate</keyword>
<protein>
    <recommendedName>
        <fullName evidence="3">branched-chain-amino-acid transaminase</fullName>
        <ecNumber evidence="3">2.6.1.42</ecNumber>
    </recommendedName>
</protein>
<feature type="modified residue" description="N6-(pyridoxal phosphate)lysine" evidence="9">
    <location>
        <position position="241"/>
    </location>
</feature>
<evidence type="ECO:0000256" key="5">
    <source>
        <dbReference type="ARBA" id="ARBA00022605"/>
    </source>
</evidence>
<dbReference type="GeneID" id="14917787"/>
<dbReference type="InterPro" id="IPR043131">
    <property type="entry name" value="BCAT-like_N"/>
</dbReference>
<sequence length="409" mass="45436">MRRRGIAHFTSAGIASRTTQIGARSFEGIRRGLYSTSAQLAELDHNKLVIDRTKAPKPKIPNEQLVFGTQFSDHMLTVEWDKEKGWDKPHIKPYQNLSLDPASSVFHYALECYEGMKAYKDANGKVRLFRPMENMKRFNRSCSRLVLPTIKEEELLECIKELVRIDKDWVPQGKGYSLYLRPCMIATQNFLGVAPTGKALCFVILSPVGPYYRSGTSSLPVRLIADTKFVRAWPGGTGNSKVGGNYGPTVLSQKEAEKMGYNQILWLYGPDHQVTEVGTMNMFVAFQHKNGEKELVTAPATSEGVVLSGITRDSIIQLVKQLPGWRVTERPYTMKEIVDAHDEGRLIEAFGCGTAAVVSPIQAIGYNGKEISFPLGNSGQAGNLTQHLADTLAAIQYGEVPHDWSIVID</sequence>
<comment type="similarity">
    <text evidence="2">Belongs to the class-IV pyridoxal-phosphate-dependent aminotransferase family.</text>
</comment>
<dbReference type="AlphaFoldDB" id="L8GXJ1"/>
<dbReference type="GO" id="GO:0004084">
    <property type="term" value="F:branched-chain-amino-acid transaminase activity"/>
    <property type="evidence" value="ECO:0007669"/>
    <property type="project" value="UniProtKB-EC"/>
</dbReference>
<accession>L8GXJ1</accession>
<keyword evidence="6 10" id="KW-0808">Transferase</keyword>
<evidence type="ECO:0000256" key="4">
    <source>
        <dbReference type="ARBA" id="ARBA00022576"/>
    </source>
</evidence>
<keyword evidence="5" id="KW-0028">Amino-acid biosynthesis</keyword>
<dbReference type="EC" id="2.6.1.42" evidence="3"/>
<dbReference type="SUPFAM" id="SSF56752">
    <property type="entry name" value="D-aminoacid aminotransferase-like PLP-dependent enzymes"/>
    <property type="match status" value="1"/>
</dbReference>
<dbReference type="GO" id="GO:0009082">
    <property type="term" value="P:branched-chain amino acid biosynthetic process"/>
    <property type="evidence" value="ECO:0007669"/>
    <property type="project" value="UniProtKB-KW"/>
</dbReference>
<dbReference type="OMA" id="LTEVFAC"/>
<comment type="cofactor">
    <cofactor evidence="1">
        <name>pyridoxal 5'-phosphate</name>
        <dbReference type="ChEBI" id="CHEBI:597326"/>
    </cofactor>
</comment>
<keyword evidence="8" id="KW-0100">Branched-chain amino acid biosynthesis</keyword>
<evidence type="ECO:0000313" key="10">
    <source>
        <dbReference type="EMBL" id="ELR17705.1"/>
    </source>
</evidence>
<evidence type="ECO:0000256" key="3">
    <source>
        <dbReference type="ARBA" id="ARBA00013053"/>
    </source>
</evidence>
<dbReference type="STRING" id="1257118.L8GXJ1"/>
<dbReference type="KEGG" id="acan:ACA1_064920"/>
<gene>
    <name evidence="10" type="ORF">ACA1_064920</name>
</gene>
<dbReference type="Gene3D" id="3.30.470.10">
    <property type="match status" value="1"/>
</dbReference>
<dbReference type="PANTHER" id="PTHR11825">
    <property type="entry name" value="SUBGROUP IIII AMINOTRANSFERASE"/>
    <property type="match status" value="1"/>
</dbReference>
<evidence type="ECO:0000256" key="6">
    <source>
        <dbReference type="ARBA" id="ARBA00022679"/>
    </source>
</evidence>
<name>L8GXJ1_ACACF</name>
<evidence type="ECO:0000256" key="2">
    <source>
        <dbReference type="ARBA" id="ARBA00009320"/>
    </source>
</evidence>
<dbReference type="EMBL" id="KB007974">
    <property type="protein sequence ID" value="ELR17705.1"/>
    <property type="molecule type" value="Genomic_DNA"/>
</dbReference>
<dbReference type="CDD" id="cd01557">
    <property type="entry name" value="BCAT_beta_family"/>
    <property type="match status" value="1"/>
</dbReference>
<evidence type="ECO:0000256" key="7">
    <source>
        <dbReference type="ARBA" id="ARBA00022898"/>
    </source>
</evidence>
<dbReference type="FunFam" id="3.30.470.10:FF:000005">
    <property type="entry name" value="Branched-chain-amino-acid aminotransferase"/>
    <property type="match status" value="1"/>
</dbReference>
<dbReference type="Pfam" id="PF01063">
    <property type="entry name" value="Aminotran_4"/>
    <property type="match status" value="1"/>
</dbReference>
<dbReference type="InterPro" id="IPR036038">
    <property type="entry name" value="Aminotransferase-like"/>
</dbReference>
<dbReference type="OrthoDB" id="1732691at2759"/>
<dbReference type="PANTHER" id="PTHR11825:SF44">
    <property type="entry name" value="BRANCHED-CHAIN-AMINO-ACID AMINOTRANSFERASE"/>
    <property type="match status" value="1"/>
</dbReference>
<keyword evidence="11" id="KW-1185">Reference proteome</keyword>
<evidence type="ECO:0000256" key="8">
    <source>
        <dbReference type="ARBA" id="ARBA00023304"/>
    </source>
</evidence>
<evidence type="ECO:0000256" key="9">
    <source>
        <dbReference type="PIRSR" id="PIRSR006468-1"/>
    </source>
</evidence>
<dbReference type="InterPro" id="IPR043132">
    <property type="entry name" value="BCAT-like_C"/>
</dbReference>
<dbReference type="RefSeq" id="XP_004339718.1">
    <property type="nucleotide sequence ID" value="XM_004339670.1"/>
</dbReference>
<dbReference type="GO" id="GO:0005739">
    <property type="term" value="C:mitochondrion"/>
    <property type="evidence" value="ECO:0007669"/>
    <property type="project" value="TreeGrafter"/>
</dbReference>
<proteinExistence type="inferred from homology"/>
<evidence type="ECO:0000256" key="1">
    <source>
        <dbReference type="ARBA" id="ARBA00001933"/>
    </source>
</evidence>
<dbReference type="Proteomes" id="UP000011083">
    <property type="component" value="Unassembled WGS sequence"/>
</dbReference>
<dbReference type="InterPro" id="IPR001544">
    <property type="entry name" value="Aminotrans_IV"/>
</dbReference>
<dbReference type="InterPro" id="IPR005786">
    <property type="entry name" value="B_amino_transII"/>
</dbReference>
<reference evidence="10 11" key="1">
    <citation type="journal article" date="2013" name="Genome Biol.">
        <title>Genome of Acanthamoeba castellanii highlights extensive lateral gene transfer and early evolution of tyrosine kinase signaling.</title>
        <authorList>
            <person name="Clarke M."/>
            <person name="Lohan A.J."/>
            <person name="Liu B."/>
            <person name="Lagkouvardos I."/>
            <person name="Roy S."/>
            <person name="Zafar N."/>
            <person name="Bertelli C."/>
            <person name="Schilde C."/>
            <person name="Kianianmomeni A."/>
            <person name="Burglin T.R."/>
            <person name="Frech C."/>
            <person name="Turcotte B."/>
            <person name="Kopec K.O."/>
            <person name="Synnott J.M."/>
            <person name="Choo C."/>
            <person name="Paponov I."/>
            <person name="Finkler A."/>
            <person name="Soon Heng Tan C."/>
            <person name="Hutchins A.P."/>
            <person name="Weinmeier T."/>
            <person name="Rattei T."/>
            <person name="Chu J.S."/>
            <person name="Gimenez G."/>
            <person name="Irimia M."/>
            <person name="Rigden D.J."/>
            <person name="Fitzpatrick D.A."/>
            <person name="Lorenzo-Morales J."/>
            <person name="Bateman A."/>
            <person name="Chiu C.H."/>
            <person name="Tang P."/>
            <person name="Hegemann P."/>
            <person name="Fromm H."/>
            <person name="Raoult D."/>
            <person name="Greub G."/>
            <person name="Miranda-Saavedra D."/>
            <person name="Chen N."/>
            <person name="Nash P."/>
            <person name="Ginger M.L."/>
            <person name="Horn M."/>
            <person name="Schaap P."/>
            <person name="Caler L."/>
            <person name="Loftus B."/>
        </authorList>
    </citation>
    <scope>NUCLEOTIDE SEQUENCE [LARGE SCALE GENOMIC DNA]</scope>
    <source>
        <strain evidence="10 11">Neff</strain>
    </source>
</reference>
<dbReference type="GO" id="GO:0008652">
    <property type="term" value="P:amino acid biosynthetic process"/>
    <property type="evidence" value="ECO:0007669"/>
    <property type="project" value="UniProtKB-KW"/>
</dbReference>
<dbReference type="FunFam" id="3.20.10.10:FF:000004">
    <property type="entry name" value="Branched-chain-amino-acid aminotransferase"/>
    <property type="match status" value="1"/>
</dbReference>
<dbReference type="InterPro" id="IPR033939">
    <property type="entry name" value="BCAT_family"/>
</dbReference>